<keyword evidence="4" id="KW-1185">Reference proteome</keyword>
<sequence length="709" mass="80163">MEDELERMRKRIEELERETQPLKLKPYLEEFHAINLLVQYIHTRSLTTQGSTTDPTNRIYPQRIVPWSTFPEEQGKIWDTLLASPSFSDNAIFPARVELRYVKDRLDEVTSEVSLRNSQVFTVEQPIRDLMRRAYNDEETRRALGIDGQVIFQDHTNLGRAAGSITAGVDELSIDDTNPQTPQPQRRARGRGNRADQWCIYRTADGRDVPTVAIEYKAPHKLNRHEIARGLNTGPYPDIQPDRDIINQQAKPGEEFDFDAKWLATAVITQLFSYMVGKGMQYGYICTGEVFIFLHIPDDDPSIVYYFTSVPSMDRDDERSNSQDGIYRTAVAHVFAFVLQATQSPPPPQSWHTKVNRLPTWQIEYEDVLRDIPSTVRASPDHTPYRPLPWNRPSRKTPASPDNPGADSHDSPSPSQRRANRRNPPRDGSTKSGGKQLQDGQSGSQGNSQGSGQGNSSVRQRLQDRPYCTHTCLHGVAFGGPMDRECPNFADHGNTHIDQGEFRRAMRQQLAVDRDKDADCMPLFLVGSRGSLFKLRLSSYGYTLVAKGVEAMDAEQLRHENSMYDHVGGLQGQYVPVCLGTINLVEPYYFDGGVYTHFMLMSYGGRSILSEVKPVDSGMADQVIAALDRLHQHGLLHRDAEPRNVLYDRSTGRCMLVDLMLAEIFVPPQPARQPLGSMSPNVLAQRPRVVKRGSDMFALEQQRLRVLLS</sequence>
<feature type="compositionally biased region" description="Polar residues" evidence="1">
    <location>
        <begin position="175"/>
        <end position="184"/>
    </location>
</feature>
<dbReference type="STRING" id="1325734.A0A428NJV2"/>
<dbReference type="InterPro" id="IPR052396">
    <property type="entry name" value="Meiotic_Drive_Suppr_Kinase"/>
</dbReference>
<name>A0A428NJV2_9HYPO</name>
<dbReference type="AlphaFoldDB" id="A0A428NJV2"/>
<dbReference type="SUPFAM" id="SSF56112">
    <property type="entry name" value="Protein kinase-like (PK-like)"/>
    <property type="match status" value="1"/>
</dbReference>
<dbReference type="Proteomes" id="UP000288168">
    <property type="component" value="Unassembled WGS sequence"/>
</dbReference>
<feature type="region of interest" description="Disordered" evidence="1">
    <location>
        <begin position="170"/>
        <end position="192"/>
    </location>
</feature>
<dbReference type="OrthoDB" id="2156052at2759"/>
<proteinExistence type="predicted"/>
<evidence type="ECO:0000313" key="4">
    <source>
        <dbReference type="Proteomes" id="UP000288168"/>
    </source>
</evidence>
<evidence type="ECO:0000259" key="2">
    <source>
        <dbReference type="PROSITE" id="PS50011"/>
    </source>
</evidence>
<dbReference type="InterPro" id="IPR011009">
    <property type="entry name" value="Kinase-like_dom_sf"/>
</dbReference>
<evidence type="ECO:0000313" key="3">
    <source>
        <dbReference type="EMBL" id="RSL41077.1"/>
    </source>
</evidence>
<dbReference type="PROSITE" id="PS50011">
    <property type="entry name" value="PROTEIN_KINASE_DOM"/>
    <property type="match status" value="1"/>
</dbReference>
<feature type="region of interest" description="Disordered" evidence="1">
    <location>
        <begin position="375"/>
        <end position="460"/>
    </location>
</feature>
<dbReference type="GO" id="GO:0004672">
    <property type="term" value="F:protein kinase activity"/>
    <property type="evidence" value="ECO:0007669"/>
    <property type="project" value="InterPro"/>
</dbReference>
<dbReference type="PANTHER" id="PTHR37171">
    <property type="entry name" value="SERINE/THREONINE-PROTEIN KINASE YRZF-RELATED"/>
    <property type="match status" value="1"/>
</dbReference>
<dbReference type="GO" id="GO:0005524">
    <property type="term" value="F:ATP binding"/>
    <property type="evidence" value="ECO:0007669"/>
    <property type="project" value="InterPro"/>
</dbReference>
<dbReference type="Pfam" id="PF00069">
    <property type="entry name" value="Pkinase"/>
    <property type="match status" value="1"/>
</dbReference>
<dbReference type="Gene3D" id="1.10.510.10">
    <property type="entry name" value="Transferase(Phosphotransferase) domain 1"/>
    <property type="match status" value="1"/>
</dbReference>
<feature type="domain" description="Protein kinase" evidence="2">
    <location>
        <begin position="518"/>
        <end position="709"/>
    </location>
</feature>
<reference evidence="3 4" key="1">
    <citation type="submission" date="2017-06" db="EMBL/GenBank/DDBJ databases">
        <title>Comparative genomic analysis of Ambrosia Fusariam Clade fungi.</title>
        <authorList>
            <person name="Stajich J.E."/>
            <person name="Carrillo J."/>
            <person name="Kijimoto T."/>
            <person name="Eskalen A."/>
            <person name="O'Donnell K."/>
            <person name="Kasson M."/>
        </authorList>
    </citation>
    <scope>NUCLEOTIDE SEQUENCE [LARGE SCALE GENOMIC DNA]</scope>
    <source>
        <strain evidence="3 4">NRRL62584</strain>
    </source>
</reference>
<accession>A0A428NJV2</accession>
<protein>
    <recommendedName>
        <fullName evidence="2">Protein kinase domain-containing protein</fullName>
    </recommendedName>
</protein>
<dbReference type="EMBL" id="NKCI01000443">
    <property type="protein sequence ID" value="RSL41077.1"/>
    <property type="molecule type" value="Genomic_DNA"/>
</dbReference>
<dbReference type="PANTHER" id="PTHR37171:SF1">
    <property type="entry name" value="SERINE_THREONINE-PROTEIN KINASE YRZF-RELATED"/>
    <property type="match status" value="1"/>
</dbReference>
<comment type="caution">
    <text evidence="3">The sequence shown here is derived from an EMBL/GenBank/DDBJ whole genome shotgun (WGS) entry which is preliminary data.</text>
</comment>
<dbReference type="InterPro" id="IPR000719">
    <property type="entry name" value="Prot_kinase_dom"/>
</dbReference>
<feature type="compositionally biased region" description="Low complexity" evidence="1">
    <location>
        <begin position="432"/>
        <end position="457"/>
    </location>
</feature>
<organism evidence="3 4">
    <name type="scientific">Fusarium duplospermum</name>
    <dbReference type="NCBI Taxonomy" id="1325734"/>
    <lineage>
        <taxon>Eukaryota</taxon>
        <taxon>Fungi</taxon>
        <taxon>Dikarya</taxon>
        <taxon>Ascomycota</taxon>
        <taxon>Pezizomycotina</taxon>
        <taxon>Sordariomycetes</taxon>
        <taxon>Hypocreomycetidae</taxon>
        <taxon>Hypocreales</taxon>
        <taxon>Nectriaceae</taxon>
        <taxon>Fusarium</taxon>
        <taxon>Fusarium solani species complex</taxon>
    </lineage>
</organism>
<evidence type="ECO:0000256" key="1">
    <source>
        <dbReference type="SAM" id="MobiDB-lite"/>
    </source>
</evidence>
<gene>
    <name evidence="3" type="ORF">CEP54_015928</name>
</gene>